<evidence type="ECO:0000313" key="1">
    <source>
        <dbReference type="EMBL" id="MEQ2240470.1"/>
    </source>
</evidence>
<comment type="caution">
    <text evidence="1">The sequence shown here is derived from an EMBL/GenBank/DDBJ whole genome shotgun (WGS) entry which is preliminary data.</text>
</comment>
<reference evidence="1 2" key="1">
    <citation type="submission" date="2021-06" db="EMBL/GenBank/DDBJ databases">
        <authorList>
            <person name="Palmer J.M."/>
        </authorList>
    </citation>
    <scope>NUCLEOTIDE SEQUENCE [LARGE SCALE GENOMIC DNA]</scope>
    <source>
        <strain evidence="2">if_2019</strain>
        <tissue evidence="1">Muscle</tissue>
    </source>
</reference>
<dbReference type="EMBL" id="JAHRIQ010059261">
    <property type="protein sequence ID" value="MEQ2240470.1"/>
    <property type="molecule type" value="Genomic_DNA"/>
</dbReference>
<organism evidence="1 2">
    <name type="scientific">Ilyodon furcidens</name>
    <name type="common">goldbreast splitfin</name>
    <dbReference type="NCBI Taxonomy" id="33524"/>
    <lineage>
        <taxon>Eukaryota</taxon>
        <taxon>Metazoa</taxon>
        <taxon>Chordata</taxon>
        <taxon>Craniata</taxon>
        <taxon>Vertebrata</taxon>
        <taxon>Euteleostomi</taxon>
        <taxon>Actinopterygii</taxon>
        <taxon>Neopterygii</taxon>
        <taxon>Teleostei</taxon>
        <taxon>Neoteleostei</taxon>
        <taxon>Acanthomorphata</taxon>
        <taxon>Ovalentaria</taxon>
        <taxon>Atherinomorphae</taxon>
        <taxon>Cyprinodontiformes</taxon>
        <taxon>Goodeidae</taxon>
        <taxon>Ilyodon</taxon>
    </lineage>
</organism>
<evidence type="ECO:0000313" key="2">
    <source>
        <dbReference type="Proteomes" id="UP001482620"/>
    </source>
</evidence>
<proteinExistence type="predicted"/>
<dbReference type="Proteomes" id="UP001482620">
    <property type="component" value="Unassembled WGS sequence"/>
</dbReference>
<name>A0ABV0U7G1_9TELE</name>
<gene>
    <name evidence="1" type="ORF">ILYODFUR_015291</name>
</gene>
<sequence length="105" mass="12542">MDRASAAMLFRLWQHNQERRRRQQHQLYKKLCQCCTNNGQTIKSVVLSLVREHSEPYLPQTMCLDLPDPLTNLYEKEMRDVSRNELQKRAEALFEHLSVSKEQVR</sequence>
<accession>A0ABV0U7G1</accession>
<keyword evidence="2" id="KW-1185">Reference proteome</keyword>
<protein>
    <submittedName>
        <fullName evidence="1">Uncharacterized protein</fullName>
    </submittedName>
</protein>